<dbReference type="InterPro" id="IPR021274">
    <property type="entry name" value="DUF2853"/>
</dbReference>
<protein>
    <submittedName>
        <fullName evidence="1">Putative DUF2853 family protein</fullName>
    </submittedName>
</protein>
<proteinExistence type="predicted"/>
<accession>A0A0G3GZP0</accession>
<dbReference type="Gene3D" id="1.10.238.120">
    <property type="entry name" value="Jann4075-like"/>
    <property type="match status" value="1"/>
</dbReference>
<dbReference type="OrthoDB" id="9812542at2"/>
<reference evidence="1 2" key="1">
    <citation type="submission" date="2015-05" db="EMBL/GenBank/DDBJ databases">
        <title>Complete genome sequence of Corynebacterium epidermidicanis DSM 45586, isolated from the skin of a dog suffering from pruritus.</title>
        <authorList>
            <person name="Ruckert C."/>
            <person name="Albersmeier A."/>
            <person name="Winkler A."/>
            <person name="Tauch A."/>
        </authorList>
    </citation>
    <scope>NUCLEOTIDE SEQUENCE [LARGE SCALE GENOMIC DNA]</scope>
    <source>
        <strain evidence="1 2">DSM 45586</strain>
    </source>
</reference>
<dbReference type="KEGG" id="cei:CEPID_12375"/>
<keyword evidence="2" id="KW-1185">Reference proteome</keyword>
<name>A0A0G3GZP0_9CORY</name>
<dbReference type="PATRIC" id="fig|1050174.4.peg.2498"/>
<dbReference type="Pfam" id="PF11015">
    <property type="entry name" value="DUF2853"/>
    <property type="match status" value="1"/>
</dbReference>
<gene>
    <name evidence="1" type="ORF">CEPID_12375</name>
</gene>
<evidence type="ECO:0000313" key="1">
    <source>
        <dbReference type="EMBL" id="AKK04297.1"/>
    </source>
</evidence>
<evidence type="ECO:0000313" key="2">
    <source>
        <dbReference type="Proteomes" id="UP000035368"/>
    </source>
</evidence>
<organism evidence="1 2">
    <name type="scientific">Corynebacterium epidermidicanis</name>
    <dbReference type="NCBI Taxonomy" id="1050174"/>
    <lineage>
        <taxon>Bacteria</taxon>
        <taxon>Bacillati</taxon>
        <taxon>Actinomycetota</taxon>
        <taxon>Actinomycetes</taxon>
        <taxon>Mycobacteriales</taxon>
        <taxon>Corynebacteriaceae</taxon>
        <taxon>Corynebacterium</taxon>
    </lineage>
</organism>
<dbReference type="EMBL" id="CP011541">
    <property type="protein sequence ID" value="AKK04297.1"/>
    <property type="molecule type" value="Genomic_DNA"/>
</dbReference>
<dbReference type="SUPFAM" id="SSF158587">
    <property type="entry name" value="Jann4075-like"/>
    <property type="match status" value="1"/>
</dbReference>
<sequence>MSKDWIADVKKYAPKADEAVLEGMLKTYRLTLSNADAAYVSFSDAAELETVRKNFLQKKLGLTQSDAELDEAIKEIGAKMKDGSKNSRLAVYYLLAEKFGKLDMFK</sequence>
<dbReference type="Proteomes" id="UP000035368">
    <property type="component" value="Chromosome"/>
</dbReference>
<dbReference type="RefSeq" id="WP_047241156.1">
    <property type="nucleotide sequence ID" value="NZ_CP011541.1"/>
</dbReference>
<dbReference type="AlphaFoldDB" id="A0A0G3GZP0"/>
<dbReference type="STRING" id="1050174.CEPID_12375"/>
<dbReference type="InterPro" id="IPR023154">
    <property type="entry name" value="Jann4075-like_sf"/>
</dbReference>